<gene>
    <name evidence="1" type="ORF">DERF_011634</name>
</gene>
<dbReference type="AlphaFoldDB" id="A0A922HXJ4"/>
<reference evidence="1" key="2">
    <citation type="journal article" date="2022" name="Res Sq">
        <title>Comparative Genomics Reveals Insights into the Divergent Evolution of Astigmatic Mites and Household Pest Adaptations.</title>
        <authorList>
            <person name="Xiong Q."/>
            <person name="Wan A.T.-Y."/>
            <person name="Liu X.-Y."/>
            <person name="Fung C.S.-H."/>
            <person name="Xiao X."/>
            <person name="Malainual N."/>
            <person name="Hou J."/>
            <person name="Wang L."/>
            <person name="Wang M."/>
            <person name="Yang K."/>
            <person name="Cui Y."/>
            <person name="Leung E."/>
            <person name="Nong W."/>
            <person name="Shin S.-K."/>
            <person name="Au S."/>
            <person name="Jeong K.Y."/>
            <person name="Chew F.T."/>
            <person name="Hui J."/>
            <person name="Leung T.F."/>
            <person name="Tungtrongchitr A."/>
            <person name="Zhong N."/>
            <person name="Liu Z."/>
            <person name="Tsui S."/>
        </authorList>
    </citation>
    <scope>NUCLEOTIDE SEQUENCE</scope>
    <source>
        <strain evidence="1">Derf</strain>
        <tissue evidence="1">Whole organism</tissue>
    </source>
</reference>
<dbReference type="EMBL" id="ASGP02000005">
    <property type="protein sequence ID" value="KAH9506927.1"/>
    <property type="molecule type" value="Genomic_DNA"/>
</dbReference>
<evidence type="ECO:0000313" key="2">
    <source>
        <dbReference type="Proteomes" id="UP000790347"/>
    </source>
</evidence>
<sequence>MIRQHAATQGLFRSPIRAHFQNVPRNPVFLRSNKLRAPQKQQIQIYFDRNGLSTFLDTRCINSE</sequence>
<dbReference type="Proteomes" id="UP000790347">
    <property type="component" value="Unassembled WGS sequence"/>
</dbReference>
<name>A0A922HXJ4_DERFA</name>
<evidence type="ECO:0000313" key="1">
    <source>
        <dbReference type="EMBL" id="KAH9506927.1"/>
    </source>
</evidence>
<protein>
    <submittedName>
        <fullName evidence="1">Uncharacterized protein</fullName>
    </submittedName>
</protein>
<keyword evidence="2" id="KW-1185">Reference proteome</keyword>
<organism evidence="1 2">
    <name type="scientific">Dermatophagoides farinae</name>
    <name type="common">American house dust mite</name>
    <dbReference type="NCBI Taxonomy" id="6954"/>
    <lineage>
        <taxon>Eukaryota</taxon>
        <taxon>Metazoa</taxon>
        <taxon>Ecdysozoa</taxon>
        <taxon>Arthropoda</taxon>
        <taxon>Chelicerata</taxon>
        <taxon>Arachnida</taxon>
        <taxon>Acari</taxon>
        <taxon>Acariformes</taxon>
        <taxon>Sarcoptiformes</taxon>
        <taxon>Astigmata</taxon>
        <taxon>Psoroptidia</taxon>
        <taxon>Analgoidea</taxon>
        <taxon>Pyroglyphidae</taxon>
        <taxon>Dermatophagoidinae</taxon>
        <taxon>Dermatophagoides</taxon>
    </lineage>
</organism>
<proteinExistence type="predicted"/>
<comment type="caution">
    <text evidence="1">The sequence shown here is derived from an EMBL/GenBank/DDBJ whole genome shotgun (WGS) entry which is preliminary data.</text>
</comment>
<reference evidence="1" key="1">
    <citation type="submission" date="2013-05" db="EMBL/GenBank/DDBJ databases">
        <authorList>
            <person name="Yim A.K.Y."/>
            <person name="Chan T.F."/>
            <person name="Ji K.M."/>
            <person name="Liu X.Y."/>
            <person name="Zhou J.W."/>
            <person name="Li R.Q."/>
            <person name="Yang K.Y."/>
            <person name="Li J."/>
            <person name="Li M."/>
            <person name="Law P.T.W."/>
            <person name="Wu Y.L."/>
            <person name="Cai Z.L."/>
            <person name="Qin H."/>
            <person name="Bao Y."/>
            <person name="Leung R.K.K."/>
            <person name="Ng P.K.S."/>
            <person name="Zou J."/>
            <person name="Zhong X.J."/>
            <person name="Ran P.X."/>
            <person name="Zhong N.S."/>
            <person name="Liu Z.G."/>
            <person name="Tsui S.K.W."/>
        </authorList>
    </citation>
    <scope>NUCLEOTIDE SEQUENCE</scope>
    <source>
        <strain evidence="1">Derf</strain>
        <tissue evidence="1">Whole organism</tissue>
    </source>
</reference>
<accession>A0A922HXJ4</accession>